<evidence type="ECO:0000256" key="7">
    <source>
        <dbReference type="ARBA" id="ARBA00022840"/>
    </source>
</evidence>
<dbReference type="GO" id="GO:0005524">
    <property type="term" value="F:ATP binding"/>
    <property type="evidence" value="ECO:0007669"/>
    <property type="project" value="UniProtKB-UniRule"/>
</dbReference>
<evidence type="ECO:0000313" key="16">
    <source>
        <dbReference type="Proteomes" id="UP000186922"/>
    </source>
</evidence>
<feature type="domain" description="CRIB" evidence="14">
    <location>
        <begin position="510"/>
        <end position="524"/>
    </location>
</feature>
<evidence type="ECO:0000256" key="6">
    <source>
        <dbReference type="ARBA" id="ARBA00022777"/>
    </source>
</evidence>
<comment type="subcellular location">
    <subcellularLocation>
        <location evidence="1">Endomembrane system</location>
    </subcellularLocation>
</comment>
<dbReference type="STRING" id="947166.A0A1D1W8M6"/>
<comment type="caution">
    <text evidence="15">The sequence shown here is derived from an EMBL/GenBank/DDBJ whole genome shotgun (WGS) entry which is preliminary data.</text>
</comment>
<protein>
    <recommendedName>
        <fullName evidence="2">non-specific protein-tyrosine kinase</fullName>
        <ecNumber evidence="2">2.7.10.2</ecNumber>
    </recommendedName>
</protein>
<accession>A0A1D1W8M6</accession>
<keyword evidence="4" id="KW-0808">Transferase</keyword>
<dbReference type="GO" id="GO:0051130">
    <property type="term" value="P:positive regulation of cellular component organization"/>
    <property type="evidence" value="ECO:0007669"/>
    <property type="project" value="UniProtKB-ARBA"/>
</dbReference>
<dbReference type="PROSITE" id="PS00107">
    <property type="entry name" value="PROTEIN_KINASE_ATP"/>
    <property type="match status" value="1"/>
</dbReference>
<dbReference type="PANTHER" id="PTHR24418">
    <property type="entry name" value="TYROSINE-PROTEIN KINASE"/>
    <property type="match status" value="1"/>
</dbReference>
<evidence type="ECO:0000256" key="2">
    <source>
        <dbReference type="ARBA" id="ARBA00011903"/>
    </source>
</evidence>
<feature type="region of interest" description="Disordered" evidence="12">
    <location>
        <begin position="546"/>
        <end position="662"/>
    </location>
</feature>
<feature type="region of interest" description="Disordered" evidence="12">
    <location>
        <begin position="691"/>
        <end position="787"/>
    </location>
</feature>
<dbReference type="Pfam" id="PF14957">
    <property type="entry name" value="BORG_CEP"/>
    <property type="match status" value="1"/>
</dbReference>
<evidence type="ECO:0000259" key="14">
    <source>
        <dbReference type="PROSITE" id="PS50108"/>
    </source>
</evidence>
<evidence type="ECO:0000256" key="8">
    <source>
        <dbReference type="ARBA" id="ARBA00023136"/>
    </source>
</evidence>
<dbReference type="InterPro" id="IPR029273">
    <property type="entry name" value="Cdc42_effect-like"/>
</dbReference>
<dbReference type="FunFam" id="1.10.510.10:FF:001512">
    <property type="entry name" value="Receptor tyrosine-protein kinase erbB-2"/>
    <property type="match status" value="1"/>
</dbReference>
<feature type="region of interest" description="Disordered" evidence="12">
    <location>
        <begin position="866"/>
        <end position="887"/>
    </location>
</feature>
<dbReference type="GO" id="GO:0012505">
    <property type="term" value="C:endomembrane system"/>
    <property type="evidence" value="ECO:0007669"/>
    <property type="project" value="UniProtKB-SubCell"/>
</dbReference>
<feature type="compositionally biased region" description="Basic and acidic residues" evidence="12">
    <location>
        <begin position="1119"/>
        <end position="1128"/>
    </location>
</feature>
<dbReference type="EC" id="2.7.10.2" evidence="2"/>
<evidence type="ECO:0000256" key="5">
    <source>
        <dbReference type="ARBA" id="ARBA00022741"/>
    </source>
</evidence>
<dbReference type="InterPro" id="IPR017441">
    <property type="entry name" value="Protein_kinase_ATP_BS"/>
</dbReference>
<proteinExistence type="predicted"/>
<dbReference type="PROSITE" id="PS50011">
    <property type="entry name" value="PROTEIN_KINASE_DOM"/>
    <property type="match status" value="1"/>
</dbReference>
<dbReference type="InterPro" id="IPR049587">
    <property type="entry name" value="TNK-like_SAM"/>
</dbReference>
<evidence type="ECO:0000256" key="4">
    <source>
        <dbReference type="ARBA" id="ARBA00022679"/>
    </source>
</evidence>
<keyword evidence="9" id="KW-0829">Tyrosine-protein kinase</keyword>
<dbReference type="InterPro" id="IPR001245">
    <property type="entry name" value="Ser-Thr/Tyr_kinase_cat_dom"/>
</dbReference>
<dbReference type="OrthoDB" id="4062651at2759"/>
<dbReference type="Gene3D" id="1.10.510.10">
    <property type="entry name" value="Transferase(Phosphotransferase) domain 1"/>
    <property type="match status" value="1"/>
</dbReference>
<dbReference type="Pfam" id="PF07714">
    <property type="entry name" value="PK_Tyr_Ser-Thr"/>
    <property type="match status" value="1"/>
</dbReference>
<keyword evidence="16" id="KW-1185">Reference proteome</keyword>
<dbReference type="InterPro" id="IPR050198">
    <property type="entry name" value="Non-receptor_tyrosine_kinases"/>
</dbReference>
<dbReference type="InterPro" id="IPR055175">
    <property type="entry name" value="ACK/TNK-like_SAM"/>
</dbReference>
<feature type="compositionally biased region" description="Polar residues" evidence="12">
    <location>
        <begin position="1078"/>
        <end position="1091"/>
    </location>
</feature>
<evidence type="ECO:0000256" key="10">
    <source>
        <dbReference type="ARBA" id="ARBA00051243"/>
    </source>
</evidence>
<feature type="binding site" evidence="11">
    <location>
        <position position="180"/>
    </location>
    <ligand>
        <name>ATP</name>
        <dbReference type="ChEBI" id="CHEBI:30616"/>
    </ligand>
</feature>
<feature type="compositionally biased region" description="Polar residues" evidence="12">
    <location>
        <begin position="91"/>
        <end position="108"/>
    </location>
</feature>
<dbReference type="InterPro" id="IPR000719">
    <property type="entry name" value="Prot_kinase_dom"/>
</dbReference>
<evidence type="ECO:0000256" key="12">
    <source>
        <dbReference type="SAM" id="MobiDB-lite"/>
    </source>
</evidence>
<feature type="compositionally biased region" description="Polar residues" evidence="12">
    <location>
        <begin position="987"/>
        <end position="1005"/>
    </location>
</feature>
<keyword evidence="6" id="KW-0418">Kinase</keyword>
<evidence type="ECO:0000256" key="1">
    <source>
        <dbReference type="ARBA" id="ARBA00004308"/>
    </source>
</evidence>
<evidence type="ECO:0000313" key="15">
    <source>
        <dbReference type="EMBL" id="GAV07864.1"/>
    </source>
</evidence>
<evidence type="ECO:0000259" key="13">
    <source>
        <dbReference type="PROSITE" id="PS50011"/>
    </source>
</evidence>
<feature type="region of interest" description="Disordered" evidence="12">
    <location>
        <begin position="89"/>
        <end position="109"/>
    </location>
</feature>
<keyword evidence="5 11" id="KW-0547">Nucleotide-binding</keyword>
<comment type="catalytic activity">
    <reaction evidence="10">
        <text>L-tyrosyl-[protein] + ATP = O-phospho-L-tyrosyl-[protein] + ADP + H(+)</text>
        <dbReference type="Rhea" id="RHEA:10596"/>
        <dbReference type="Rhea" id="RHEA-COMP:10136"/>
        <dbReference type="Rhea" id="RHEA-COMP:20101"/>
        <dbReference type="ChEBI" id="CHEBI:15378"/>
        <dbReference type="ChEBI" id="CHEBI:30616"/>
        <dbReference type="ChEBI" id="CHEBI:46858"/>
        <dbReference type="ChEBI" id="CHEBI:61978"/>
        <dbReference type="ChEBI" id="CHEBI:456216"/>
        <dbReference type="EC" id="2.7.10.1"/>
    </reaction>
</comment>
<sequence length="1128" mass="124371">MLPEMSAHQLQLSEFLAEAELQHYYSILRNDLKISNVAQLKYVEDEDLLQVGMSRPEQRRLKKYFHKYYPQSYLGKFVKIIQTKTSSSSSAVAGQHQNGNLSRRNSGVDQWEVRRDQLQQLSAKHLPPSSSSASLPSSSSKHIPINSIKLGPLLGSGQFGHVYQAVWTDDQDIPCEVAVKCLDSERIQSSPLECLKEVATLHSLKHERVVPFYSLALGSAEAPTGPLMWLVSELAPNRSLVETLRDPLLKSSFSVITLCDMALQICEGMKYLESCQFVHGGLAARNVLVYSKMKVKISDAGLTQFFTKNPLDEDENQARVSPWYAPETLRYSRFSCSSDVWSFGVTLWEMFSLGVEPWIGVPSHEILEALESGRRLDQPDLCPKDYYQLMLSCWQFQEPDRPTFSTLVEVLPEKKPEQLQAIRECLDSSSRSHLQYAIGDVITVLDNKLEDEDNLWKGVVKGRKAGLFDPSDTVTYLGPYMLPPSGSDGSTHLAEKKSAAMKTKIRRDMISRPQGDFRHTGHVGMDGGYFGDVAFMEKGLHAKPVSARSFDKGDDDRSMGYTTPLISSRLSLPRTIGSESRMSTDSWQNTSSDSPRSSSSRSSGNAKEDSVTYPSPTVLRKPSMSSSARTSAMGRNGKDQPDHGSYGVNAKRTSQSDRSFINFGTQEDTFDLDFGPSLMDEVLRMMDTSGELTLSKDGNRTNEGSPGLNSRPIVSEKETEKEKEVAKHAISQEFHFRPVDLDPNTKKPTENSSEVPQVPNGEAVTYSKPVKPAKPPPPPVKPKPPVMLRKKLDPISVVKDEVSPGIPSAGLKPLSPRDERLLDEFAAGSNEIAARSLEIPTSPLHRSAPSPALSTKSRFSFRAFRNKHSSHEPSVPEGPRTPKVFLPDKPAIETKLEDQVSEDAKEAYRVLVEEGQIKIQCPPPVANSVLEDLDEENDDSASPLKLLKSGRGMVPKMRGNRNGMANSFGRSLSQEAPKVSLAERNETAQPQVTSTQSFRTAGSIPSTSEQSLPSTESSLLPEPSSQSTDSSKKVERPHMPPPPLPPRDRGKPIGAVRLPARERVHPLIMPGNDHGAVQTDTASSEHYQNPQADGLVSQGLPKGTQSSGGPALPPPRVPLQKEDIEMSF</sequence>
<dbReference type="PRINTS" id="PR00109">
    <property type="entry name" value="TYRKINASE"/>
</dbReference>
<feature type="compositionally biased region" description="Pro residues" evidence="12">
    <location>
        <begin position="772"/>
        <end position="785"/>
    </location>
</feature>
<reference evidence="15 16" key="1">
    <citation type="journal article" date="2016" name="Nat. Commun.">
        <title>Extremotolerant tardigrade genome and improved radiotolerance of human cultured cells by tardigrade-unique protein.</title>
        <authorList>
            <person name="Hashimoto T."/>
            <person name="Horikawa D.D."/>
            <person name="Saito Y."/>
            <person name="Kuwahara H."/>
            <person name="Kozuka-Hata H."/>
            <person name="Shin-I T."/>
            <person name="Minakuchi Y."/>
            <person name="Ohishi K."/>
            <person name="Motoyama A."/>
            <person name="Aizu T."/>
            <person name="Enomoto A."/>
            <person name="Kondo K."/>
            <person name="Tanaka S."/>
            <person name="Hara Y."/>
            <person name="Koshikawa S."/>
            <person name="Sagara H."/>
            <person name="Miura T."/>
            <person name="Yokobori S."/>
            <person name="Miyagawa K."/>
            <person name="Suzuki Y."/>
            <person name="Kubo T."/>
            <person name="Oyama M."/>
            <person name="Kohara Y."/>
            <person name="Fujiyama A."/>
            <person name="Arakawa K."/>
            <person name="Katayama T."/>
            <person name="Toyoda A."/>
            <person name="Kunieda T."/>
        </authorList>
    </citation>
    <scope>NUCLEOTIDE SEQUENCE [LARGE SCALE GENOMIC DNA]</scope>
    <source>
        <strain evidence="15 16">YOKOZUNA-1</strain>
    </source>
</reference>
<dbReference type="Proteomes" id="UP000186922">
    <property type="component" value="Unassembled WGS sequence"/>
</dbReference>
<organism evidence="15 16">
    <name type="scientific">Ramazzottius varieornatus</name>
    <name type="common">Water bear</name>
    <name type="synonym">Tardigrade</name>
    <dbReference type="NCBI Taxonomy" id="947166"/>
    <lineage>
        <taxon>Eukaryota</taxon>
        <taxon>Metazoa</taxon>
        <taxon>Ecdysozoa</taxon>
        <taxon>Tardigrada</taxon>
        <taxon>Eutardigrada</taxon>
        <taxon>Parachela</taxon>
        <taxon>Hypsibioidea</taxon>
        <taxon>Ramazzottiidae</taxon>
        <taxon>Ramazzottius</taxon>
    </lineage>
</organism>
<dbReference type="EMBL" id="BDGG01000016">
    <property type="protein sequence ID" value="GAV07864.1"/>
    <property type="molecule type" value="Genomic_DNA"/>
</dbReference>
<dbReference type="Pfam" id="PF22931">
    <property type="entry name" value="SAM_TNK"/>
    <property type="match status" value="1"/>
</dbReference>
<keyword evidence="8" id="KW-0472">Membrane</keyword>
<evidence type="ECO:0000256" key="11">
    <source>
        <dbReference type="PROSITE-ProRule" id="PRU10141"/>
    </source>
</evidence>
<gene>
    <name evidence="15" type="primary">RvY_17647-1</name>
    <name evidence="15" type="synonym">RvY_17647.1</name>
    <name evidence="15" type="ORF">RvY_17647</name>
</gene>
<feature type="compositionally biased region" description="Polar residues" evidence="12">
    <location>
        <begin position="577"/>
        <end position="590"/>
    </location>
</feature>
<feature type="compositionally biased region" description="Polar residues" evidence="12">
    <location>
        <begin position="963"/>
        <end position="974"/>
    </location>
</feature>
<dbReference type="GO" id="GO:0004715">
    <property type="term" value="F:non-membrane spanning protein tyrosine kinase activity"/>
    <property type="evidence" value="ECO:0007669"/>
    <property type="project" value="UniProtKB-EC"/>
</dbReference>
<dbReference type="PROSITE" id="PS50108">
    <property type="entry name" value="CRIB"/>
    <property type="match status" value="1"/>
</dbReference>
<dbReference type="GO" id="GO:0050793">
    <property type="term" value="P:regulation of developmental process"/>
    <property type="evidence" value="ECO:0007669"/>
    <property type="project" value="UniProtKB-ARBA"/>
</dbReference>
<feature type="compositionally biased region" description="Basic and acidic residues" evidence="12">
    <location>
        <begin position="714"/>
        <end position="727"/>
    </location>
</feature>
<feature type="domain" description="Protein kinase" evidence="13">
    <location>
        <begin position="148"/>
        <end position="414"/>
    </location>
</feature>
<feature type="compositionally biased region" description="Basic and acidic residues" evidence="12">
    <location>
        <begin position="734"/>
        <end position="749"/>
    </location>
</feature>
<dbReference type="InterPro" id="IPR011009">
    <property type="entry name" value="Kinase-like_dom_sf"/>
</dbReference>
<feature type="compositionally biased region" description="Polar residues" evidence="12">
    <location>
        <begin position="651"/>
        <end position="662"/>
    </location>
</feature>
<dbReference type="AlphaFoldDB" id="A0A1D1W8M6"/>
<keyword evidence="3" id="KW-0728">SH3 domain</keyword>
<dbReference type="GO" id="GO:0030182">
    <property type="term" value="P:neuron differentiation"/>
    <property type="evidence" value="ECO:0007669"/>
    <property type="project" value="UniProtKB-ARBA"/>
</dbReference>
<evidence type="ECO:0000256" key="9">
    <source>
        <dbReference type="ARBA" id="ARBA00023137"/>
    </source>
</evidence>
<name>A0A1D1W8M6_RAMVA</name>
<dbReference type="SMART" id="SM00220">
    <property type="entry name" value="S_TKc"/>
    <property type="match status" value="1"/>
</dbReference>
<dbReference type="InterPro" id="IPR000095">
    <property type="entry name" value="CRIB_dom"/>
</dbReference>
<dbReference type="CDD" id="cd09539">
    <property type="entry name" value="SAM_TNK-like"/>
    <property type="match status" value="1"/>
</dbReference>
<dbReference type="GO" id="GO:0048468">
    <property type="term" value="P:cell development"/>
    <property type="evidence" value="ECO:0007669"/>
    <property type="project" value="UniProtKB-ARBA"/>
</dbReference>
<dbReference type="Pfam" id="PF00786">
    <property type="entry name" value="PBD"/>
    <property type="match status" value="1"/>
</dbReference>
<dbReference type="SMART" id="SM00285">
    <property type="entry name" value="PBD"/>
    <property type="match status" value="1"/>
</dbReference>
<dbReference type="SUPFAM" id="SSF56112">
    <property type="entry name" value="Protein kinase-like (PK-like)"/>
    <property type="match status" value="1"/>
</dbReference>
<feature type="compositionally biased region" description="Low complexity" evidence="12">
    <location>
        <begin position="591"/>
        <end position="603"/>
    </location>
</feature>
<evidence type="ECO:0000256" key="3">
    <source>
        <dbReference type="ARBA" id="ARBA00022443"/>
    </source>
</evidence>
<dbReference type="GO" id="GO:0004714">
    <property type="term" value="F:transmembrane receptor protein tyrosine kinase activity"/>
    <property type="evidence" value="ECO:0007669"/>
    <property type="project" value="UniProtKB-EC"/>
</dbReference>
<keyword evidence="7 11" id="KW-0067">ATP-binding</keyword>
<feature type="compositionally biased region" description="Polar residues" evidence="12">
    <location>
        <begin position="560"/>
        <end position="570"/>
    </location>
</feature>
<feature type="region of interest" description="Disordered" evidence="12">
    <location>
        <begin position="928"/>
        <end position="1128"/>
    </location>
</feature>
<feature type="compositionally biased region" description="Low complexity" evidence="12">
    <location>
        <begin position="1006"/>
        <end position="1028"/>
    </location>
</feature>
<feature type="compositionally biased region" description="Basic and acidic residues" evidence="12">
    <location>
        <begin position="549"/>
        <end position="558"/>
    </location>
</feature>